<dbReference type="HOGENOM" id="CLU_2592213_0_0_1"/>
<gene>
    <name evidence="1" type="ORF">DAPPUDRAFT_250624</name>
</gene>
<dbReference type="Proteomes" id="UP000000305">
    <property type="component" value="Unassembled WGS sequence"/>
</dbReference>
<proteinExistence type="predicted"/>
<sequence>MFSVNVESYACPYPDPYNLKTPDDTYYYASQKLWKQFRLLLSLKWQERKEQLVAQLPLQTLINSTNWYMRIVKDCNWVTI</sequence>
<reference evidence="1 2" key="1">
    <citation type="journal article" date="2011" name="Science">
        <title>The ecoresponsive genome of Daphnia pulex.</title>
        <authorList>
            <person name="Colbourne J.K."/>
            <person name="Pfrender M.E."/>
            <person name="Gilbert D."/>
            <person name="Thomas W.K."/>
            <person name="Tucker A."/>
            <person name="Oakley T.H."/>
            <person name="Tokishita S."/>
            <person name="Aerts A."/>
            <person name="Arnold G.J."/>
            <person name="Basu M.K."/>
            <person name="Bauer D.J."/>
            <person name="Caceres C.E."/>
            <person name="Carmel L."/>
            <person name="Casola C."/>
            <person name="Choi J.H."/>
            <person name="Detter J.C."/>
            <person name="Dong Q."/>
            <person name="Dusheyko S."/>
            <person name="Eads B.D."/>
            <person name="Frohlich T."/>
            <person name="Geiler-Samerotte K.A."/>
            <person name="Gerlach D."/>
            <person name="Hatcher P."/>
            <person name="Jogdeo S."/>
            <person name="Krijgsveld J."/>
            <person name="Kriventseva E.V."/>
            <person name="Kultz D."/>
            <person name="Laforsch C."/>
            <person name="Lindquist E."/>
            <person name="Lopez J."/>
            <person name="Manak J.R."/>
            <person name="Muller J."/>
            <person name="Pangilinan J."/>
            <person name="Patwardhan R.P."/>
            <person name="Pitluck S."/>
            <person name="Pritham E.J."/>
            <person name="Rechtsteiner A."/>
            <person name="Rho M."/>
            <person name="Rogozin I.B."/>
            <person name="Sakarya O."/>
            <person name="Salamov A."/>
            <person name="Schaack S."/>
            <person name="Shapiro H."/>
            <person name="Shiga Y."/>
            <person name="Skalitzky C."/>
            <person name="Smith Z."/>
            <person name="Souvorov A."/>
            <person name="Sung W."/>
            <person name="Tang Z."/>
            <person name="Tsuchiya D."/>
            <person name="Tu H."/>
            <person name="Vos H."/>
            <person name="Wang M."/>
            <person name="Wolf Y.I."/>
            <person name="Yamagata H."/>
            <person name="Yamada T."/>
            <person name="Ye Y."/>
            <person name="Shaw J.R."/>
            <person name="Andrews J."/>
            <person name="Crease T.J."/>
            <person name="Tang H."/>
            <person name="Lucas S.M."/>
            <person name="Robertson H.M."/>
            <person name="Bork P."/>
            <person name="Koonin E.V."/>
            <person name="Zdobnov E.M."/>
            <person name="Grigoriev I.V."/>
            <person name="Lynch M."/>
            <person name="Boore J.L."/>
        </authorList>
    </citation>
    <scope>NUCLEOTIDE SEQUENCE [LARGE SCALE GENOMIC DNA]</scope>
</reference>
<dbReference type="AlphaFoldDB" id="E9GYZ6"/>
<protein>
    <submittedName>
        <fullName evidence="1">Uncharacterized protein</fullName>
    </submittedName>
</protein>
<dbReference type="EMBL" id="GL732576">
    <property type="protein sequence ID" value="EFX75241.1"/>
    <property type="molecule type" value="Genomic_DNA"/>
</dbReference>
<dbReference type="KEGG" id="dpx:DAPPUDRAFT_250624"/>
<dbReference type="InParanoid" id="E9GYZ6"/>
<evidence type="ECO:0000313" key="2">
    <source>
        <dbReference type="Proteomes" id="UP000000305"/>
    </source>
</evidence>
<evidence type="ECO:0000313" key="1">
    <source>
        <dbReference type="EMBL" id="EFX75241.1"/>
    </source>
</evidence>
<keyword evidence="2" id="KW-1185">Reference proteome</keyword>
<accession>E9GYZ6</accession>
<name>E9GYZ6_DAPPU</name>
<organism evidence="1 2">
    <name type="scientific">Daphnia pulex</name>
    <name type="common">Water flea</name>
    <dbReference type="NCBI Taxonomy" id="6669"/>
    <lineage>
        <taxon>Eukaryota</taxon>
        <taxon>Metazoa</taxon>
        <taxon>Ecdysozoa</taxon>
        <taxon>Arthropoda</taxon>
        <taxon>Crustacea</taxon>
        <taxon>Branchiopoda</taxon>
        <taxon>Diplostraca</taxon>
        <taxon>Cladocera</taxon>
        <taxon>Anomopoda</taxon>
        <taxon>Daphniidae</taxon>
        <taxon>Daphnia</taxon>
    </lineage>
</organism>